<accession>A0A836CMS4</accession>
<name>A0A836CMS4_9STRA</name>
<gene>
    <name evidence="1" type="ORF">JKP88DRAFT_284401</name>
</gene>
<sequence length="303" mass="33167">MSIAQEVAIPLEAFSNVQHRGGLHGEIQERLAHIKVAQRIIDEAYGISALTRVLMDLGEQGGRMSIVAAVVPRKANVAHSTLSMLYKTYSAGGGTVTTLPPHAWKRCCYQQYGMTAAHSVMHIGLASKRYWIKSNAARQRHGESMEVFQEVEMALDSRGVHADVVLGKLYGAHATAMTTFLDSPIMRSLFLTGFLPVFVFTNIVYQTEESAFKPNAQRWTPLLMNTSNCPAHRTEIFCIGLACFIRGVGNDFFIAFPRGIVMAVGTARAEGPMAMAAPPGNAPKQLDEFIDKGVHLGGLDFER</sequence>
<comment type="caution">
    <text evidence="1">The sequence shown here is derived from an EMBL/GenBank/DDBJ whole genome shotgun (WGS) entry which is preliminary data.</text>
</comment>
<dbReference type="EMBL" id="JAFCMP010000007">
    <property type="protein sequence ID" value="KAG5192310.1"/>
    <property type="molecule type" value="Genomic_DNA"/>
</dbReference>
<dbReference type="AlphaFoldDB" id="A0A836CMS4"/>
<evidence type="ECO:0000313" key="1">
    <source>
        <dbReference type="EMBL" id="KAG5192310.1"/>
    </source>
</evidence>
<reference evidence="1" key="1">
    <citation type="submission" date="2021-02" db="EMBL/GenBank/DDBJ databases">
        <title>First Annotated Genome of the Yellow-green Alga Tribonema minus.</title>
        <authorList>
            <person name="Mahan K.M."/>
        </authorList>
    </citation>
    <scope>NUCLEOTIDE SEQUENCE</scope>
    <source>
        <strain evidence="1">UTEX B ZZ1240</strain>
    </source>
</reference>
<proteinExistence type="predicted"/>
<keyword evidence="2" id="KW-1185">Reference proteome</keyword>
<protein>
    <submittedName>
        <fullName evidence="1">Uncharacterized protein</fullName>
    </submittedName>
</protein>
<evidence type="ECO:0000313" key="2">
    <source>
        <dbReference type="Proteomes" id="UP000664859"/>
    </source>
</evidence>
<organism evidence="1 2">
    <name type="scientific">Tribonema minus</name>
    <dbReference type="NCBI Taxonomy" id="303371"/>
    <lineage>
        <taxon>Eukaryota</taxon>
        <taxon>Sar</taxon>
        <taxon>Stramenopiles</taxon>
        <taxon>Ochrophyta</taxon>
        <taxon>PX clade</taxon>
        <taxon>Xanthophyceae</taxon>
        <taxon>Tribonematales</taxon>
        <taxon>Tribonemataceae</taxon>
        <taxon>Tribonema</taxon>
    </lineage>
</organism>
<dbReference type="Proteomes" id="UP000664859">
    <property type="component" value="Unassembled WGS sequence"/>
</dbReference>